<evidence type="ECO:0000313" key="2">
    <source>
        <dbReference type="Proteomes" id="UP000481360"/>
    </source>
</evidence>
<dbReference type="Proteomes" id="UP000481360">
    <property type="component" value="Unassembled WGS sequence"/>
</dbReference>
<protein>
    <submittedName>
        <fullName evidence="1">Uncharacterized protein</fullName>
    </submittedName>
</protein>
<organism evidence="1 2">
    <name type="scientific">Lentzea alba</name>
    <dbReference type="NCBI Taxonomy" id="2714351"/>
    <lineage>
        <taxon>Bacteria</taxon>
        <taxon>Bacillati</taxon>
        <taxon>Actinomycetota</taxon>
        <taxon>Actinomycetes</taxon>
        <taxon>Pseudonocardiales</taxon>
        <taxon>Pseudonocardiaceae</taxon>
        <taxon>Lentzea</taxon>
    </lineage>
</organism>
<keyword evidence="2" id="KW-1185">Reference proteome</keyword>
<sequence length="285" mass="32076">MHFNDEVDWPEVFREHISRPGLADPRNPRRSAYVTTMVFLEAGLKEIDDQLSGRNSRSRDELAGARLTRKIIVRRAATMAAELPCAVSAGEGAFRDRWPSRGGMANFFTCLIKYTCTAPRWGLFLDYGPRRALAELPRVRKGELELTDLIAKIATHDLRMRIRLARYWLFQLSLTIDAKWQSVATTAYREMLDAYSTRWAPVYEEGLKLLGVRFRPGVTPEKLSMMVSAQTSGFAQHIAGTGDDTADNRDLFVASVEALIHACLDPGDGCDIAEALRRALRREQG</sequence>
<gene>
    <name evidence="1" type="ORF">G7043_30735</name>
</gene>
<dbReference type="EMBL" id="JAAMPJ010000009">
    <property type="protein sequence ID" value="NGY63307.1"/>
    <property type="molecule type" value="Genomic_DNA"/>
</dbReference>
<name>A0A7C9RUV8_9PSEU</name>
<dbReference type="AlphaFoldDB" id="A0A7C9RUV8"/>
<accession>A0A7C9RUV8</accession>
<dbReference type="RefSeq" id="WP_166051553.1">
    <property type="nucleotide sequence ID" value="NZ_JAAMPJ010000009.1"/>
</dbReference>
<reference evidence="1 2" key="1">
    <citation type="submission" date="2020-03" db="EMBL/GenBank/DDBJ databases">
        <title>Isolation and identification of active actinomycetes.</title>
        <authorList>
            <person name="Sun X."/>
        </authorList>
    </citation>
    <scope>NUCLEOTIDE SEQUENCE [LARGE SCALE GENOMIC DNA]</scope>
    <source>
        <strain evidence="1 2">NEAU-D13</strain>
    </source>
</reference>
<proteinExistence type="predicted"/>
<comment type="caution">
    <text evidence="1">The sequence shown here is derived from an EMBL/GenBank/DDBJ whole genome shotgun (WGS) entry which is preliminary data.</text>
</comment>
<evidence type="ECO:0000313" key="1">
    <source>
        <dbReference type="EMBL" id="NGY63307.1"/>
    </source>
</evidence>